<gene>
    <name evidence="2" type="ORF">Q604_UNBC10158G0001</name>
</gene>
<feature type="coiled-coil region" evidence="1">
    <location>
        <begin position="5"/>
        <end position="44"/>
    </location>
</feature>
<proteinExistence type="predicted"/>
<name>W1XZ86_9ZZZZ</name>
<accession>W1XZ86</accession>
<dbReference type="EMBL" id="AZMM01010158">
    <property type="protein sequence ID" value="ETJ35461.1"/>
    <property type="molecule type" value="Genomic_DNA"/>
</dbReference>
<sequence>LLVSRENKGKELAEIEEQLNNSEEVKLKERQEEIEEELNSIGKEINFKRDIKAENDSKINLLEEEIEAIKQGNIDNTEELEAIVKEIEEKEIEIKNLQEEKDSREIEIKNLQEEKINKEIENEEIEKKLFETKDIKEKKAIFSEAEVKLNEIIKLDEILQNNNNLQNELLEKIKNLSEIVEDLSESKKIKLIEQENIEFKLEEKKEDILRINQEINILDSEID</sequence>
<evidence type="ECO:0000313" key="2">
    <source>
        <dbReference type="EMBL" id="ETJ35461.1"/>
    </source>
</evidence>
<protein>
    <submittedName>
        <fullName evidence="2">Uncharacterized protein</fullName>
    </submittedName>
</protein>
<dbReference type="AlphaFoldDB" id="W1XZ86"/>
<keyword evidence="1" id="KW-0175">Coiled coil</keyword>
<comment type="caution">
    <text evidence="2">The sequence shown here is derived from an EMBL/GenBank/DDBJ whole genome shotgun (WGS) entry which is preliminary data.</text>
</comment>
<reference evidence="2" key="1">
    <citation type="submission" date="2013-12" db="EMBL/GenBank/DDBJ databases">
        <title>A Varibaculum cambriense genome reconstructed from a premature infant gut community with otherwise low bacterial novelty that shifts toward anaerobic metabolism during the third week of life.</title>
        <authorList>
            <person name="Brown C.T."/>
            <person name="Sharon I."/>
            <person name="Thomas B.C."/>
            <person name="Castelle C.J."/>
            <person name="Morowitz M.J."/>
            <person name="Banfield J.F."/>
        </authorList>
    </citation>
    <scope>NUCLEOTIDE SEQUENCE</scope>
</reference>
<organism evidence="2">
    <name type="scientific">human gut metagenome</name>
    <dbReference type="NCBI Taxonomy" id="408170"/>
    <lineage>
        <taxon>unclassified sequences</taxon>
        <taxon>metagenomes</taxon>
        <taxon>organismal metagenomes</taxon>
    </lineage>
</organism>
<evidence type="ECO:0000256" key="1">
    <source>
        <dbReference type="SAM" id="Coils"/>
    </source>
</evidence>
<feature type="coiled-coil region" evidence="1">
    <location>
        <begin position="80"/>
        <end position="221"/>
    </location>
</feature>
<feature type="non-terminal residue" evidence="2">
    <location>
        <position position="1"/>
    </location>
</feature>
<feature type="non-terminal residue" evidence="2">
    <location>
        <position position="223"/>
    </location>
</feature>